<evidence type="ECO:0000313" key="1">
    <source>
        <dbReference type="EMBL" id="MFD2550530.1"/>
    </source>
</evidence>
<sequence>MKNYTSFEEIELQLKRLDLERKIALEEVKLHTTEIKQEFKPANLLNQVLKLGGKYGLYFLVKKFLK</sequence>
<gene>
    <name evidence="1" type="ORF">ACFSQP_01755</name>
</gene>
<comment type="caution">
    <text evidence="1">The sequence shown here is derived from an EMBL/GenBank/DDBJ whole genome shotgun (WGS) entry which is preliminary data.</text>
</comment>
<keyword evidence="2" id="KW-1185">Reference proteome</keyword>
<name>A0ABW5KQ48_9FLAO</name>
<dbReference type="RefSeq" id="WP_376891306.1">
    <property type="nucleotide sequence ID" value="NZ_JBHULS010000001.1"/>
</dbReference>
<dbReference type="Proteomes" id="UP001597472">
    <property type="component" value="Unassembled WGS sequence"/>
</dbReference>
<proteinExistence type="predicted"/>
<evidence type="ECO:0000313" key="2">
    <source>
        <dbReference type="Proteomes" id="UP001597472"/>
    </source>
</evidence>
<organism evidence="1 2">
    <name type="scientific">Bizionia sediminis</name>
    <dbReference type="NCBI Taxonomy" id="1737064"/>
    <lineage>
        <taxon>Bacteria</taxon>
        <taxon>Pseudomonadati</taxon>
        <taxon>Bacteroidota</taxon>
        <taxon>Flavobacteriia</taxon>
        <taxon>Flavobacteriales</taxon>
        <taxon>Flavobacteriaceae</taxon>
        <taxon>Bizionia</taxon>
    </lineage>
</organism>
<dbReference type="EMBL" id="JBHULS010000001">
    <property type="protein sequence ID" value="MFD2550530.1"/>
    <property type="molecule type" value="Genomic_DNA"/>
</dbReference>
<protein>
    <submittedName>
        <fullName evidence="1">DUF6327 family protein</fullName>
    </submittedName>
</protein>
<accession>A0ABW5KQ48</accession>
<reference evidence="2" key="1">
    <citation type="journal article" date="2019" name="Int. J. Syst. Evol. Microbiol.">
        <title>The Global Catalogue of Microorganisms (GCM) 10K type strain sequencing project: providing services to taxonomists for standard genome sequencing and annotation.</title>
        <authorList>
            <consortium name="The Broad Institute Genomics Platform"/>
            <consortium name="The Broad Institute Genome Sequencing Center for Infectious Disease"/>
            <person name="Wu L."/>
            <person name="Ma J."/>
        </authorList>
    </citation>
    <scope>NUCLEOTIDE SEQUENCE [LARGE SCALE GENOMIC DNA]</scope>
    <source>
        <strain evidence="2">KCTC 42587</strain>
    </source>
</reference>